<organism evidence="2 3">
    <name type="scientific">Polarella glacialis</name>
    <name type="common">Dinoflagellate</name>
    <dbReference type="NCBI Taxonomy" id="89957"/>
    <lineage>
        <taxon>Eukaryota</taxon>
        <taxon>Sar</taxon>
        <taxon>Alveolata</taxon>
        <taxon>Dinophyceae</taxon>
        <taxon>Suessiales</taxon>
        <taxon>Suessiaceae</taxon>
        <taxon>Polarella</taxon>
    </lineage>
</organism>
<dbReference type="EMBL" id="CAJNNV010033409">
    <property type="protein sequence ID" value="CAE8643645.1"/>
    <property type="molecule type" value="Genomic_DNA"/>
</dbReference>
<dbReference type="AlphaFoldDB" id="A0A813HZI0"/>
<sequence length="106" mass="11107">WHALQRGASGPFGLVIKDTCPNYGIACSPTRSEAPKAGMGFRSLASSSKTPARITASRARRHEARPQRQAWASGASSSLAKIEAGSMGFAATPFHRQGLAQEPAGL</sequence>
<reference evidence="2" key="1">
    <citation type="submission" date="2021-02" db="EMBL/GenBank/DDBJ databases">
        <authorList>
            <person name="Dougan E. K."/>
            <person name="Rhodes N."/>
            <person name="Thang M."/>
            <person name="Chan C."/>
        </authorList>
    </citation>
    <scope>NUCLEOTIDE SEQUENCE</scope>
</reference>
<evidence type="ECO:0000313" key="2">
    <source>
        <dbReference type="EMBL" id="CAE8643645.1"/>
    </source>
</evidence>
<feature type="non-terminal residue" evidence="2">
    <location>
        <position position="106"/>
    </location>
</feature>
<feature type="region of interest" description="Disordered" evidence="1">
    <location>
        <begin position="31"/>
        <end position="76"/>
    </location>
</feature>
<accession>A0A813HZI0</accession>
<keyword evidence="3" id="KW-1185">Reference proteome</keyword>
<gene>
    <name evidence="2" type="ORF">PGLA1383_LOCUS57967</name>
</gene>
<evidence type="ECO:0000313" key="3">
    <source>
        <dbReference type="Proteomes" id="UP000654075"/>
    </source>
</evidence>
<comment type="caution">
    <text evidence="2">The sequence shown here is derived from an EMBL/GenBank/DDBJ whole genome shotgun (WGS) entry which is preliminary data.</text>
</comment>
<dbReference type="Proteomes" id="UP000654075">
    <property type="component" value="Unassembled WGS sequence"/>
</dbReference>
<evidence type="ECO:0000256" key="1">
    <source>
        <dbReference type="SAM" id="MobiDB-lite"/>
    </source>
</evidence>
<proteinExistence type="predicted"/>
<name>A0A813HZI0_POLGL</name>
<protein>
    <submittedName>
        <fullName evidence="2">Uncharacterized protein</fullName>
    </submittedName>
</protein>